<protein>
    <submittedName>
        <fullName evidence="6">Uncharacterized protein</fullName>
    </submittedName>
</protein>
<comment type="caution">
    <text evidence="6">The sequence shown here is derived from an EMBL/GenBank/DDBJ whole genome shotgun (WGS) entry which is preliminary data.</text>
</comment>
<keyword evidence="3 5" id="KW-1133">Transmembrane helix</keyword>
<comment type="subcellular location">
    <subcellularLocation>
        <location evidence="1">Membrane</location>
        <topology evidence="1">Multi-pass membrane protein</topology>
    </subcellularLocation>
</comment>
<evidence type="ECO:0000313" key="7">
    <source>
        <dbReference type="Proteomes" id="UP000006237"/>
    </source>
</evidence>
<accession>A0ABP2E105</accession>
<gene>
    <name evidence="6" type="ORF">HMPREF0293_0065</name>
</gene>
<sequence>MRLTLDILACFLGFVGLFLIFAPGVSNPCNIGGMACGVAAIILFLTTTWNNKGKNVKGDEKSQLRDM</sequence>
<feature type="transmembrane region" description="Helical" evidence="5">
    <location>
        <begin position="7"/>
        <end position="25"/>
    </location>
</feature>
<evidence type="ECO:0000256" key="1">
    <source>
        <dbReference type="ARBA" id="ARBA00004141"/>
    </source>
</evidence>
<evidence type="ECO:0000256" key="5">
    <source>
        <dbReference type="SAM" id="Phobius"/>
    </source>
</evidence>
<reference evidence="6 7" key="1">
    <citation type="submission" date="2009-01" db="EMBL/GenBank/DDBJ databases">
        <authorList>
            <person name="Qin X."/>
            <person name="Bachman B."/>
            <person name="Battles P."/>
            <person name="Bell A."/>
            <person name="Bess C."/>
            <person name="Bickham C."/>
            <person name="Chaboub L."/>
            <person name="Chen D."/>
            <person name="Coyle M."/>
            <person name="Deiros D.R."/>
            <person name="Dinh H."/>
            <person name="Forbes L."/>
            <person name="Fowler G."/>
            <person name="Francisco L."/>
            <person name="Fu Q."/>
            <person name="Gubbala S."/>
            <person name="Hale W."/>
            <person name="Han Y."/>
            <person name="Hemphill L."/>
            <person name="Highlander S.K."/>
            <person name="Hirani K."/>
            <person name="Hogues M."/>
            <person name="Jackson L."/>
            <person name="Jakkamsetti A."/>
            <person name="Javaid M."/>
            <person name="Jiang H."/>
            <person name="Korchina V."/>
            <person name="Kovar C."/>
            <person name="Lara F."/>
            <person name="Lee S."/>
            <person name="Mata R."/>
            <person name="Mathew T."/>
            <person name="Moen C."/>
            <person name="Morales K."/>
            <person name="Munidasa M."/>
            <person name="Nazareth L."/>
            <person name="Ngo R."/>
            <person name="Nguyen L."/>
            <person name="Okwuonu G."/>
            <person name="Ongeri F."/>
            <person name="Patil S."/>
            <person name="Petrosino J."/>
            <person name="Pham C."/>
            <person name="Pham P."/>
            <person name="Pu L.-L."/>
            <person name="Puazo M."/>
            <person name="Raj R."/>
            <person name="Reid J."/>
            <person name="Rouhana J."/>
            <person name="Saada N."/>
            <person name="Shang Y."/>
            <person name="Simmons D."/>
            <person name="Thornton R."/>
            <person name="Warren J."/>
            <person name="Weissenberger G."/>
            <person name="Zhang J."/>
            <person name="Zhang L."/>
            <person name="Zhou C."/>
            <person name="Zhu D."/>
            <person name="Muzny D."/>
            <person name="Worley K."/>
            <person name="Gibbs R."/>
        </authorList>
    </citation>
    <scope>NUCLEOTIDE SEQUENCE [LARGE SCALE GENOMIC DNA]</scope>
    <source>
        <strain evidence="6 7">ATCC 51866</strain>
    </source>
</reference>
<organism evidence="6 7">
    <name type="scientific">Corynebacterium glucuronolyticum ATCC 51866</name>
    <dbReference type="NCBI Taxonomy" id="548478"/>
    <lineage>
        <taxon>Bacteria</taxon>
        <taxon>Bacillati</taxon>
        <taxon>Actinomycetota</taxon>
        <taxon>Actinomycetes</taxon>
        <taxon>Mycobacteriales</taxon>
        <taxon>Corynebacteriaceae</taxon>
        <taxon>Corynebacterium</taxon>
    </lineage>
</organism>
<keyword evidence="4 5" id="KW-0472">Membrane</keyword>
<evidence type="ECO:0000256" key="2">
    <source>
        <dbReference type="ARBA" id="ARBA00022692"/>
    </source>
</evidence>
<keyword evidence="7" id="KW-1185">Reference proteome</keyword>
<evidence type="ECO:0000313" key="6">
    <source>
        <dbReference type="EMBL" id="EEI64430.1"/>
    </source>
</evidence>
<evidence type="ECO:0000256" key="3">
    <source>
        <dbReference type="ARBA" id="ARBA00022989"/>
    </source>
</evidence>
<name>A0ABP2E105_9CORY</name>
<dbReference type="InterPro" id="IPR035952">
    <property type="entry name" value="Rhomboid-like_sf"/>
</dbReference>
<dbReference type="SUPFAM" id="SSF144091">
    <property type="entry name" value="Rhomboid-like"/>
    <property type="match status" value="1"/>
</dbReference>
<dbReference type="RefSeq" id="WP_005388341.1">
    <property type="nucleotide sequence ID" value="NZ_GG667032.1"/>
</dbReference>
<dbReference type="EMBL" id="ACHF01000006">
    <property type="protein sequence ID" value="EEI64430.1"/>
    <property type="molecule type" value="Genomic_DNA"/>
</dbReference>
<keyword evidence="2 5" id="KW-0812">Transmembrane</keyword>
<feature type="transmembrane region" description="Helical" evidence="5">
    <location>
        <begin position="31"/>
        <end position="49"/>
    </location>
</feature>
<proteinExistence type="predicted"/>
<evidence type="ECO:0000256" key="4">
    <source>
        <dbReference type="ARBA" id="ARBA00023136"/>
    </source>
</evidence>
<dbReference type="Proteomes" id="UP000006237">
    <property type="component" value="Unassembled WGS sequence"/>
</dbReference>